<name>A0ABW1YCN8_9DEIO</name>
<dbReference type="PANTHER" id="PTHR40517">
    <property type="entry name" value="METAL-DEPENDENT PHOSPHOHYDROLASE, HD SUPERFAMILY-RELATED"/>
    <property type="match status" value="1"/>
</dbReference>
<sequence length="316" mass="34304">MSGAPGYADDSEEARLQFKTPRAKLIEEAQVAIRHDLARFPRALAAFEALQNDPEARAHWDMSNYVTMRKLGYNDHGRVHAFITGAASMTLTHLLLAGGVKPDLIESGIGDEDDVFLAVILGTMLHDIGNQIHRVGHEAHGVALATPILDRIMTPLYPDTFKRIKVRSFILGAINSHDLVPPPLTIEAGITAVADGTDITKGRGRKAFKLGSVDIHSISALAVDQVVIDKGKDRPVRIHVTMNNSGGIFQVEEVLASKVIRTPLRPFIELYATTRPEGDEQILNQVRLEGDQFVMHLEGGGVVAADALPGSEPPQS</sequence>
<dbReference type="SUPFAM" id="SSF109604">
    <property type="entry name" value="HD-domain/PDEase-like"/>
    <property type="match status" value="1"/>
</dbReference>
<proteinExistence type="predicted"/>
<protein>
    <submittedName>
        <fullName evidence="1">Phosphohydrolase</fullName>
    </submittedName>
</protein>
<reference evidence="2" key="1">
    <citation type="journal article" date="2019" name="Int. J. Syst. Evol. Microbiol.">
        <title>The Global Catalogue of Microorganisms (GCM) 10K type strain sequencing project: providing services to taxonomists for standard genome sequencing and annotation.</title>
        <authorList>
            <consortium name="The Broad Institute Genomics Platform"/>
            <consortium name="The Broad Institute Genome Sequencing Center for Infectious Disease"/>
            <person name="Wu L."/>
            <person name="Ma J."/>
        </authorList>
    </citation>
    <scope>NUCLEOTIDE SEQUENCE [LARGE SCALE GENOMIC DNA]</scope>
    <source>
        <strain evidence="2">CGMCC 1.15772</strain>
    </source>
</reference>
<organism evidence="1 2">
    <name type="scientific">Deinococcus lacus</name>
    <dbReference type="NCBI Taxonomy" id="392561"/>
    <lineage>
        <taxon>Bacteria</taxon>
        <taxon>Thermotogati</taxon>
        <taxon>Deinococcota</taxon>
        <taxon>Deinococci</taxon>
        <taxon>Deinococcales</taxon>
        <taxon>Deinococcaceae</taxon>
        <taxon>Deinococcus</taxon>
    </lineage>
</organism>
<evidence type="ECO:0000313" key="2">
    <source>
        <dbReference type="Proteomes" id="UP001596297"/>
    </source>
</evidence>
<gene>
    <name evidence="1" type="ORF">ACFP81_00455</name>
</gene>
<dbReference type="EMBL" id="JBHSWD010000001">
    <property type="protein sequence ID" value="MFC6590659.1"/>
    <property type="molecule type" value="Genomic_DNA"/>
</dbReference>
<evidence type="ECO:0000313" key="1">
    <source>
        <dbReference type="EMBL" id="MFC6590659.1"/>
    </source>
</evidence>
<dbReference type="Proteomes" id="UP001596297">
    <property type="component" value="Unassembled WGS sequence"/>
</dbReference>
<dbReference type="Gene3D" id="1.10.3210.10">
    <property type="entry name" value="Hypothetical protein af1432"/>
    <property type="match status" value="1"/>
</dbReference>
<keyword evidence="2" id="KW-1185">Reference proteome</keyword>
<dbReference type="PANTHER" id="PTHR40517:SF1">
    <property type="entry name" value="METAL-DEPENDENT PHOSPHOHYDROLASE, HD SUPERFAMILY-RELATED"/>
    <property type="match status" value="1"/>
</dbReference>
<comment type="caution">
    <text evidence="1">The sequence shown here is derived from an EMBL/GenBank/DDBJ whole genome shotgun (WGS) entry which is preliminary data.</text>
</comment>
<accession>A0ABW1YCN8</accession>
<dbReference type="InterPro" id="IPR039967">
    <property type="entry name" value="MJ1020-like"/>
</dbReference>
<dbReference type="RefSeq" id="WP_380083591.1">
    <property type="nucleotide sequence ID" value="NZ_JBHSWD010000001.1"/>
</dbReference>